<organism evidence="7 8">
    <name type="scientific">Dactylosporangium sucinum</name>
    <dbReference type="NCBI Taxonomy" id="1424081"/>
    <lineage>
        <taxon>Bacteria</taxon>
        <taxon>Bacillati</taxon>
        <taxon>Actinomycetota</taxon>
        <taxon>Actinomycetes</taxon>
        <taxon>Micromonosporales</taxon>
        <taxon>Micromonosporaceae</taxon>
        <taxon>Dactylosporangium</taxon>
    </lineage>
</organism>
<dbReference type="Pfam" id="PF13353">
    <property type="entry name" value="Fer4_12"/>
    <property type="match status" value="1"/>
</dbReference>
<dbReference type="SUPFAM" id="SSF102114">
    <property type="entry name" value="Radical SAM enzymes"/>
    <property type="match status" value="1"/>
</dbReference>
<dbReference type="GO" id="GO:0004748">
    <property type="term" value="F:ribonucleoside-diphosphate reductase activity, thioredoxin disulfide as acceptor"/>
    <property type="evidence" value="ECO:0007669"/>
    <property type="project" value="TreeGrafter"/>
</dbReference>
<evidence type="ECO:0000256" key="4">
    <source>
        <dbReference type="ARBA" id="ARBA00022723"/>
    </source>
</evidence>
<dbReference type="InterPro" id="IPR034457">
    <property type="entry name" value="Organic_radical-activating"/>
</dbReference>
<protein>
    <submittedName>
        <fullName evidence="7">Radical activating enzyme</fullName>
    </submittedName>
</protein>
<evidence type="ECO:0000256" key="6">
    <source>
        <dbReference type="ARBA" id="ARBA00023014"/>
    </source>
</evidence>
<dbReference type="Proteomes" id="UP000642070">
    <property type="component" value="Unassembled WGS sequence"/>
</dbReference>
<sequence>MARLARVFFPVTALGPGRRLGVWFQGCPIACPGCMSRDTWAADGGAEVPESWFAAAWAAALAGGATGLTVSGGEPTEQPSALLHLLRVVRSAPHPADGPADVLVYTGRELDEFAALVPGGPDLVDALITGPYRTAEPTTLVWRGSANQRLHLLSDLGRERYAGFVAHQPERPPMQVVVGDDDVHYVGVPRPGTLNHMERLLRTSGVDLGRPSWRP</sequence>
<dbReference type="Gene3D" id="3.20.20.70">
    <property type="entry name" value="Aldolase class I"/>
    <property type="match status" value="1"/>
</dbReference>
<keyword evidence="5" id="KW-0408">Iron</keyword>
<keyword evidence="4" id="KW-0479">Metal-binding</keyword>
<gene>
    <name evidence="7" type="ORF">GCM10007977_092310</name>
</gene>
<dbReference type="GO" id="GO:0046872">
    <property type="term" value="F:metal ion binding"/>
    <property type="evidence" value="ECO:0007669"/>
    <property type="project" value="UniProtKB-KW"/>
</dbReference>
<accession>A0A917X4Z9</accession>
<comment type="cofactor">
    <cofactor evidence="1">
        <name>[4Fe-4S] cluster</name>
        <dbReference type="ChEBI" id="CHEBI:49883"/>
    </cofactor>
</comment>
<dbReference type="InterPro" id="IPR058240">
    <property type="entry name" value="rSAM_sf"/>
</dbReference>
<dbReference type="InterPro" id="IPR013785">
    <property type="entry name" value="Aldolase_TIM"/>
</dbReference>
<evidence type="ECO:0000256" key="1">
    <source>
        <dbReference type="ARBA" id="ARBA00001966"/>
    </source>
</evidence>
<evidence type="ECO:0000256" key="2">
    <source>
        <dbReference type="ARBA" id="ARBA00022485"/>
    </source>
</evidence>
<reference evidence="7" key="2">
    <citation type="submission" date="2020-09" db="EMBL/GenBank/DDBJ databases">
        <authorList>
            <person name="Sun Q."/>
            <person name="Ohkuma M."/>
        </authorList>
    </citation>
    <scope>NUCLEOTIDE SEQUENCE</scope>
    <source>
        <strain evidence="7">JCM 19831</strain>
    </source>
</reference>
<keyword evidence="6" id="KW-0411">Iron-sulfur</keyword>
<dbReference type="PANTHER" id="PTHR30352:SF2">
    <property type="entry name" value="ANAEROBIC RIBONUCLEOSIDE-TRIPHOSPHATE REDUCTASE-ACTIVATING PROTEIN"/>
    <property type="match status" value="1"/>
</dbReference>
<keyword evidence="3" id="KW-0949">S-adenosyl-L-methionine</keyword>
<dbReference type="InterPro" id="IPR007197">
    <property type="entry name" value="rSAM"/>
</dbReference>
<evidence type="ECO:0000313" key="8">
    <source>
        <dbReference type="Proteomes" id="UP000642070"/>
    </source>
</evidence>
<dbReference type="AlphaFoldDB" id="A0A917X4Z9"/>
<dbReference type="EMBL" id="BMPI01000072">
    <property type="protein sequence ID" value="GGM76360.1"/>
    <property type="molecule type" value="Genomic_DNA"/>
</dbReference>
<name>A0A917X4Z9_9ACTN</name>
<evidence type="ECO:0000256" key="5">
    <source>
        <dbReference type="ARBA" id="ARBA00023004"/>
    </source>
</evidence>
<proteinExistence type="predicted"/>
<dbReference type="GO" id="GO:0051539">
    <property type="term" value="F:4 iron, 4 sulfur cluster binding"/>
    <property type="evidence" value="ECO:0007669"/>
    <property type="project" value="UniProtKB-KW"/>
</dbReference>
<evidence type="ECO:0000313" key="7">
    <source>
        <dbReference type="EMBL" id="GGM76360.1"/>
    </source>
</evidence>
<reference evidence="7" key="1">
    <citation type="journal article" date="2014" name="Int. J. Syst. Evol. Microbiol.">
        <title>Complete genome sequence of Corynebacterium casei LMG S-19264T (=DSM 44701T), isolated from a smear-ripened cheese.</title>
        <authorList>
            <consortium name="US DOE Joint Genome Institute (JGI-PGF)"/>
            <person name="Walter F."/>
            <person name="Albersmeier A."/>
            <person name="Kalinowski J."/>
            <person name="Ruckert C."/>
        </authorList>
    </citation>
    <scope>NUCLEOTIDE SEQUENCE</scope>
    <source>
        <strain evidence="7">JCM 19831</strain>
    </source>
</reference>
<dbReference type="RefSeq" id="WP_190256446.1">
    <property type="nucleotide sequence ID" value="NZ_BMPI01000072.1"/>
</dbReference>
<keyword evidence="8" id="KW-1185">Reference proteome</keyword>
<comment type="caution">
    <text evidence="7">The sequence shown here is derived from an EMBL/GenBank/DDBJ whole genome shotgun (WGS) entry which is preliminary data.</text>
</comment>
<keyword evidence="2" id="KW-0004">4Fe-4S</keyword>
<dbReference type="SFLD" id="SFLDS00029">
    <property type="entry name" value="Radical_SAM"/>
    <property type="match status" value="1"/>
</dbReference>
<dbReference type="PANTHER" id="PTHR30352">
    <property type="entry name" value="PYRUVATE FORMATE-LYASE-ACTIVATING ENZYME"/>
    <property type="match status" value="1"/>
</dbReference>
<evidence type="ECO:0000256" key="3">
    <source>
        <dbReference type="ARBA" id="ARBA00022691"/>
    </source>
</evidence>